<feature type="transmembrane region" description="Helical" evidence="1">
    <location>
        <begin position="52"/>
        <end position="73"/>
    </location>
</feature>
<feature type="domain" description="CAAX prenyl protease 2/Lysostaphin resistance protein A-like" evidence="2">
    <location>
        <begin position="138"/>
        <end position="228"/>
    </location>
</feature>
<dbReference type="GO" id="GO:0004175">
    <property type="term" value="F:endopeptidase activity"/>
    <property type="evidence" value="ECO:0007669"/>
    <property type="project" value="UniProtKB-ARBA"/>
</dbReference>
<sequence length="287" mass="31657">MLNFSQIKNYPAPGRMFCFILVLALIWLPGLAIIYLVMSSTQNLEDPATKNLLSILTMGLLAIEFIALLPWWGRKVYEHPNLYARYGLVFTRQNGLLLLKGLAIGASFAVALFITQGLLGWLTWQSPRLSILQLALEGSATALGVGLAEELFFRGWMLDELERDYAPKIALIIDASLFALLHFLKPIPVILASLPQFPGLVLLGIVVIVAKHQHRNLLGISIGLHAGMVWAYYIVNVGNMVKYSGRVSDWITGINGNPISGILGLIFLGILAVLMSNMSKTFDRPKV</sequence>
<accession>K9UPM5</accession>
<feature type="transmembrane region" description="Helical" evidence="1">
    <location>
        <begin position="94"/>
        <end position="119"/>
    </location>
</feature>
<dbReference type="PANTHER" id="PTHR39430:SF1">
    <property type="entry name" value="PROTEASE"/>
    <property type="match status" value="1"/>
</dbReference>
<dbReference type="InterPro" id="IPR003675">
    <property type="entry name" value="Rce1/LyrA-like_dom"/>
</dbReference>
<dbReference type="RefSeq" id="WP_015162243.1">
    <property type="nucleotide sequence ID" value="NC_019697.1"/>
</dbReference>
<reference evidence="3 4" key="1">
    <citation type="submission" date="2012-05" db="EMBL/GenBank/DDBJ databases">
        <title>Finished chromosome of genome of Chamaesiphon sp. PCC 6605.</title>
        <authorList>
            <consortium name="US DOE Joint Genome Institute"/>
            <person name="Gugger M."/>
            <person name="Coursin T."/>
            <person name="Rippka R."/>
            <person name="Tandeau De Marsac N."/>
            <person name="Huntemann M."/>
            <person name="Wei C.-L."/>
            <person name="Han J."/>
            <person name="Detter J.C."/>
            <person name="Han C."/>
            <person name="Tapia R."/>
            <person name="Chen A."/>
            <person name="Kyrpides N."/>
            <person name="Mavromatis K."/>
            <person name="Markowitz V."/>
            <person name="Szeto E."/>
            <person name="Ivanova N."/>
            <person name="Pagani I."/>
            <person name="Pati A."/>
            <person name="Goodwin L."/>
            <person name="Nordberg H.P."/>
            <person name="Cantor M.N."/>
            <person name="Hua S.X."/>
            <person name="Woyke T."/>
            <person name="Kerfeld C.A."/>
        </authorList>
    </citation>
    <scope>NUCLEOTIDE SEQUENCE [LARGE SCALE GENOMIC DNA]</scope>
    <source>
        <strain evidence="4">ATCC 27169 / PCC 6605</strain>
    </source>
</reference>
<keyword evidence="4" id="KW-1185">Reference proteome</keyword>
<feature type="transmembrane region" description="Helical" evidence="1">
    <location>
        <begin position="217"/>
        <end position="235"/>
    </location>
</feature>
<keyword evidence="1" id="KW-0812">Transmembrane</keyword>
<dbReference type="Pfam" id="PF02517">
    <property type="entry name" value="Rce1-like"/>
    <property type="match status" value="1"/>
</dbReference>
<keyword evidence="3" id="KW-0645">Protease</keyword>
<dbReference type="STRING" id="1173020.Cha6605_5271"/>
<name>K9UPM5_CHAP6</name>
<dbReference type="AlphaFoldDB" id="K9UPM5"/>
<feature type="transmembrane region" description="Helical" evidence="1">
    <location>
        <begin position="16"/>
        <end position="37"/>
    </location>
</feature>
<feature type="transmembrane region" description="Helical" evidence="1">
    <location>
        <begin position="255"/>
        <end position="276"/>
    </location>
</feature>
<dbReference type="PATRIC" id="fig|1173020.3.peg.6046"/>
<evidence type="ECO:0000313" key="3">
    <source>
        <dbReference type="EMBL" id="AFY96159.1"/>
    </source>
</evidence>
<dbReference type="EMBL" id="CP003600">
    <property type="protein sequence ID" value="AFY96159.1"/>
    <property type="molecule type" value="Genomic_DNA"/>
</dbReference>
<dbReference type="HOGENOM" id="CLU_062525_0_0_3"/>
<dbReference type="GO" id="GO:0006508">
    <property type="term" value="P:proteolysis"/>
    <property type="evidence" value="ECO:0007669"/>
    <property type="project" value="UniProtKB-KW"/>
</dbReference>
<evidence type="ECO:0000313" key="4">
    <source>
        <dbReference type="Proteomes" id="UP000010366"/>
    </source>
</evidence>
<organism evidence="3 4">
    <name type="scientific">Chamaesiphon minutus (strain ATCC 27169 / PCC 6605)</name>
    <dbReference type="NCBI Taxonomy" id="1173020"/>
    <lineage>
        <taxon>Bacteria</taxon>
        <taxon>Bacillati</taxon>
        <taxon>Cyanobacteriota</taxon>
        <taxon>Cyanophyceae</taxon>
        <taxon>Gomontiellales</taxon>
        <taxon>Chamaesiphonaceae</taxon>
        <taxon>Chamaesiphon</taxon>
    </lineage>
</organism>
<evidence type="ECO:0000259" key="2">
    <source>
        <dbReference type="Pfam" id="PF02517"/>
    </source>
</evidence>
<feature type="transmembrane region" description="Helical" evidence="1">
    <location>
        <begin position="190"/>
        <end position="210"/>
    </location>
</feature>
<gene>
    <name evidence="3" type="ORF">Cha6605_5271</name>
</gene>
<dbReference type="OrthoDB" id="3034706at2"/>
<dbReference type="PANTHER" id="PTHR39430">
    <property type="entry name" value="MEMBRANE-ASSOCIATED PROTEASE-RELATED"/>
    <property type="match status" value="1"/>
</dbReference>
<dbReference type="GO" id="GO:0080120">
    <property type="term" value="P:CAAX-box protein maturation"/>
    <property type="evidence" value="ECO:0007669"/>
    <property type="project" value="UniProtKB-ARBA"/>
</dbReference>
<proteinExistence type="predicted"/>
<dbReference type="Proteomes" id="UP000010366">
    <property type="component" value="Chromosome"/>
</dbReference>
<keyword evidence="3" id="KW-0378">Hydrolase</keyword>
<protein>
    <submittedName>
        <fullName evidence="3">CAAX amino terminal protease family</fullName>
    </submittedName>
</protein>
<keyword evidence="1" id="KW-0472">Membrane</keyword>
<dbReference type="KEGG" id="cmp:Cha6605_5271"/>
<keyword evidence="1" id="KW-1133">Transmembrane helix</keyword>
<dbReference type="eggNOG" id="COG1266">
    <property type="taxonomic scope" value="Bacteria"/>
</dbReference>
<evidence type="ECO:0000256" key="1">
    <source>
        <dbReference type="SAM" id="Phobius"/>
    </source>
</evidence>